<evidence type="ECO:0000259" key="2">
    <source>
        <dbReference type="Pfam" id="PF01408"/>
    </source>
</evidence>
<accession>A0ABP8LLX8</accession>
<dbReference type="InterPro" id="IPR055170">
    <property type="entry name" value="GFO_IDH_MocA-like_dom"/>
</dbReference>
<evidence type="ECO:0000256" key="1">
    <source>
        <dbReference type="ARBA" id="ARBA00023027"/>
    </source>
</evidence>
<evidence type="ECO:0000313" key="4">
    <source>
        <dbReference type="EMBL" id="GAA4430652.1"/>
    </source>
</evidence>
<dbReference type="Pfam" id="PF22725">
    <property type="entry name" value="GFO_IDH_MocA_C3"/>
    <property type="match status" value="1"/>
</dbReference>
<dbReference type="EMBL" id="BAABGN010000013">
    <property type="protein sequence ID" value="GAA4430652.1"/>
    <property type="molecule type" value="Genomic_DNA"/>
</dbReference>
<keyword evidence="1" id="KW-0520">NAD</keyword>
<dbReference type="RefSeq" id="WP_345217773.1">
    <property type="nucleotide sequence ID" value="NZ_BAABGN010000013.1"/>
</dbReference>
<dbReference type="Gene3D" id="3.40.50.720">
    <property type="entry name" value="NAD(P)-binding Rossmann-like Domain"/>
    <property type="match status" value="1"/>
</dbReference>
<dbReference type="Gene3D" id="3.30.360.10">
    <property type="entry name" value="Dihydrodipicolinate Reductase, domain 2"/>
    <property type="match status" value="1"/>
</dbReference>
<organism evidence="4 5">
    <name type="scientific">Georgenia halophila</name>
    <dbReference type="NCBI Taxonomy" id="620889"/>
    <lineage>
        <taxon>Bacteria</taxon>
        <taxon>Bacillati</taxon>
        <taxon>Actinomycetota</taxon>
        <taxon>Actinomycetes</taxon>
        <taxon>Micrococcales</taxon>
        <taxon>Bogoriellaceae</taxon>
        <taxon>Georgenia</taxon>
    </lineage>
</organism>
<dbReference type="SUPFAM" id="SSF51735">
    <property type="entry name" value="NAD(P)-binding Rossmann-fold domains"/>
    <property type="match status" value="1"/>
</dbReference>
<dbReference type="InterPro" id="IPR000683">
    <property type="entry name" value="Gfo/Idh/MocA-like_OxRdtase_N"/>
</dbReference>
<evidence type="ECO:0000313" key="5">
    <source>
        <dbReference type="Proteomes" id="UP001500622"/>
    </source>
</evidence>
<protein>
    <submittedName>
        <fullName evidence="4">Gfo/Idh/MocA family oxidoreductase</fullName>
    </submittedName>
</protein>
<dbReference type="InterPro" id="IPR036291">
    <property type="entry name" value="NAD(P)-bd_dom_sf"/>
</dbReference>
<comment type="caution">
    <text evidence="4">The sequence shown here is derived from an EMBL/GenBank/DDBJ whole genome shotgun (WGS) entry which is preliminary data.</text>
</comment>
<reference evidence="5" key="1">
    <citation type="journal article" date="2019" name="Int. J. Syst. Evol. Microbiol.">
        <title>The Global Catalogue of Microorganisms (GCM) 10K type strain sequencing project: providing services to taxonomists for standard genome sequencing and annotation.</title>
        <authorList>
            <consortium name="The Broad Institute Genomics Platform"/>
            <consortium name="The Broad Institute Genome Sequencing Center for Infectious Disease"/>
            <person name="Wu L."/>
            <person name="Ma J."/>
        </authorList>
    </citation>
    <scope>NUCLEOTIDE SEQUENCE [LARGE SCALE GENOMIC DNA]</scope>
    <source>
        <strain evidence="5">JCM 17810</strain>
    </source>
</reference>
<evidence type="ECO:0000259" key="3">
    <source>
        <dbReference type="Pfam" id="PF22725"/>
    </source>
</evidence>
<feature type="domain" description="Gfo/Idh/MocA-like oxidoreductase N-terminal" evidence="2">
    <location>
        <begin position="6"/>
        <end position="124"/>
    </location>
</feature>
<keyword evidence="5" id="KW-1185">Reference proteome</keyword>
<sequence length="338" mass="35403">MSTASLRMGVIGVGVIGKAHVTRLSSASSPARLVAVADASAEAAAAVAAEHGVESAASVDDLLARTDVDAVVVAVPSGLHADVAVAALDAGKHVLLEKPIEISVAAADRILAAERRTGRTLSVASQRRFAAENQFLHRAVREGAFGTVTATTVEVALWRSQEYFDSGAWRGTWELDGGGALMNQGVHLVDLALWLLGEVEEVYAHAGTLAHERIDVEDAVTITARLRSGALMTFLATTAAYGDLPIRMAVMGDGGAVVTESERITRFTTRSEIELPELEPVDQPLAQLRDFVTAVETGGRPLVTGAEARAAVAFIEAVYESGRTGRPVRPAGLPAAVR</sequence>
<dbReference type="PANTHER" id="PTHR43249:SF1">
    <property type="entry name" value="D-GLUCOSIDE 3-DEHYDROGENASE"/>
    <property type="match status" value="1"/>
</dbReference>
<dbReference type="SUPFAM" id="SSF55347">
    <property type="entry name" value="Glyceraldehyde-3-phosphate dehydrogenase-like, C-terminal domain"/>
    <property type="match status" value="1"/>
</dbReference>
<dbReference type="Proteomes" id="UP001500622">
    <property type="component" value="Unassembled WGS sequence"/>
</dbReference>
<feature type="domain" description="GFO/IDH/MocA-like oxidoreductase" evidence="3">
    <location>
        <begin position="136"/>
        <end position="257"/>
    </location>
</feature>
<proteinExistence type="predicted"/>
<name>A0ABP8LLX8_9MICO</name>
<dbReference type="Pfam" id="PF01408">
    <property type="entry name" value="GFO_IDH_MocA"/>
    <property type="match status" value="1"/>
</dbReference>
<gene>
    <name evidence="4" type="ORF">GCM10023169_34310</name>
</gene>
<dbReference type="PANTHER" id="PTHR43249">
    <property type="entry name" value="UDP-N-ACETYL-2-AMINO-2-DEOXY-D-GLUCURONATE OXIDASE"/>
    <property type="match status" value="1"/>
</dbReference>
<dbReference type="InterPro" id="IPR052515">
    <property type="entry name" value="Gfo/Idh/MocA_Oxidoreductase"/>
</dbReference>